<reference evidence="1" key="1">
    <citation type="submission" date="2013-12" db="EMBL/GenBank/DDBJ databases">
        <authorList>
            <person name="Omoto C.K."/>
            <person name="Sibley D."/>
            <person name="Venepally P."/>
            <person name="Hadjithomas M."/>
            <person name="Karamycheva S."/>
            <person name="Brunk B."/>
            <person name="Roos D."/>
            <person name="Caler E."/>
            <person name="Lorenzi H."/>
        </authorList>
    </citation>
    <scope>NUCLEOTIDE SEQUENCE</scope>
</reference>
<dbReference type="EMBL" id="AFNH02000351">
    <property type="protein sequence ID" value="EZG75888.1"/>
    <property type="molecule type" value="Genomic_DNA"/>
</dbReference>
<dbReference type="AlphaFoldDB" id="A0A023B9Y3"/>
<dbReference type="GeneID" id="22911720"/>
<evidence type="ECO:0000313" key="2">
    <source>
        <dbReference type="Proteomes" id="UP000019763"/>
    </source>
</evidence>
<dbReference type="VEuPathDB" id="CryptoDB:GNI_045830"/>
<keyword evidence="2" id="KW-1185">Reference proteome</keyword>
<comment type="caution">
    <text evidence="1">The sequence shown here is derived from an EMBL/GenBank/DDBJ whole genome shotgun (WGS) entry which is preliminary data.</text>
</comment>
<accession>A0A023B9Y3</accession>
<sequence>MGGPRCMYTLSKVDDSRIGLLLKMLQVSTGLSVVLCGGKWSGCFLFSLISMVTDNEPECVGFKVPNNDEDETVLNSERDGVNTRVKIITYDEYVNKLGGVMSEAKRVYFFDPIPSLEFYLQILSGLPKSAISILMLFDHERPLVTAIDSYHPDSYNVKHTQVSQQGGLKHYQDVLHKAWQVTKRHFRTVNFAEHAYIEFVENYYKHPLKQYGLDFKKLSPETLCKSFLLKTPIRCEEFNTMKGSIRTSGGGPLHKDVVSQRQLVYHLRKYKCRDVTFDQLLQ</sequence>
<organism evidence="1 2">
    <name type="scientific">Gregarina niphandrodes</name>
    <name type="common">Septate eugregarine</name>
    <dbReference type="NCBI Taxonomy" id="110365"/>
    <lineage>
        <taxon>Eukaryota</taxon>
        <taxon>Sar</taxon>
        <taxon>Alveolata</taxon>
        <taxon>Apicomplexa</taxon>
        <taxon>Conoidasida</taxon>
        <taxon>Gregarinasina</taxon>
        <taxon>Eugregarinorida</taxon>
        <taxon>Gregarinidae</taxon>
        <taxon>Gregarina</taxon>
    </lineage>
</organism>
<name>A0A023B9Y3_GRENI</name>
<dbReference type="RefSeq" id="XP_011129598.1">
    <property type="nucleotide sequence ID" value="XM_011131296.1"/>
</dbReference>
<protein>
    <submittedName>
        <fullName evidence="1">Uncharacterized protein</fullName>
    </submittedName>
</protein>
<gene>
    <name evidence="1" type="ORF">GNI_045830</name>
</gene>
<proteinExistence type="predicted"/>
<dbReference type="Proteomes" id="UP000019763">
    <property type="component" value="Unassembled WGS sequence"/>
</dbReference>
<evidence type="ECO:0000313" key="1">
    <source>
        <dbReference type="EMBL" id="EZG75888.1"/>
    </source>
</evidence>